<protein>
    <submittedName>
        <fullName evidence="2">Uncharacterized protein</fullName>
    </submittedName>
</protein>
<keyword evidence="1" id="KW-0472">Membrane</keyword>
<evidence type="ECO:0000313" key="2">
    <source>
        <dbReference type="EMBL" id="SOE58730.1"/>
    </source>
</evidence>
<dbReference type="RefSeq" id="WP_179691779.1">
    <property type="nucleotide sequence ID" value="NZ_BMLC01000001.1"/>
</dbReference>
<keyword evidence="1" id="KW-0812">Transmembrane</keyword>
<keyword evidence="1" id="KW-1133">Transmembrane helix</keyword>
<reference evidence="2 3" key="1">
    <citation type="submission" date="2017-09" db="EMBL/GenBank/DDBJ databases">
        <authorList>
            <person name="Ehlers B."/>
            <person name="Leendertz F.H."/>
        </authorList>
    </citation>
    <scope>NUCLEOTIDE SEQUENCE [LARGE SCALE GENOMIC DNA]</scope>
    <source>
        <strain evidence="2 3">CGMCC 1.05381</strain>
    </source>
</reference>
<sequence>MSDLKLPGEDDKKKGPSFNRIAIWVLVGGVGLYLLASGIIGILVKANQ</sequence>
<name>A0A2C8Z506_9MICO</name>
<gene>
    <name evidence="2" type="ORF">SAMN06296378_0816</name>
</gene>
<proteinExistence type="predicted"/>
<dbReference type="Proteomes" id="UP000219440">
    <property type="component" value="Unassembled WGS sequence"/>
</dbReference>
<dbReference type="AlphaFoldDB" id="A0A2C8Z506"/>
<keyword evidence="3" id="KW-1185">Reference proteome</keyword>
<accession>A0A2C8Z506</accession>
<dbReference type="EMBL" id="OCST01000002">
    <property type="protein sequence ID" value="SOE58730.1"/>
    <property type="molecule type" value="Genomic_DNA"/>
</dbReference>
<feature type="transmembrane region" description="Helical" evidence="1">
    <location>
        <begin position="21"/>
        <end position="44"/>
    </location>
</feature>
<evidence type="ECO:0000256" key="1">
    <source>
        <dbReference type="SAM" id="Phobius"/>
    </source>
</evidence>
<organism evidence="2 3">
    <name type="scientific">Salinibacterium xinjiangense</name>
    <dbReference type="NCBI Taxonomy" id="386302"/>
    <lineage>
        <taxon>Bacteria</taxon>
        <taxon>Bacillati</taxon>
        <taxon>Actinomycetota</taxon>
        <taxon>Actinomycetes</taxon>
        <taxon>Micrococcales</taxon>
        <taxon>Microbacteriaceae</taxon>
        <taxon>Salinibacterium</taxon>
    </lineage>
</organism>
<evidence type="ECO:0000313" key="3">
    <source>
        <dbReference type="Proteomes" id="UP000219440"/>
    </source>
</evidence>